<dbReference type="Proteomes" id="UP000278475">
    <property type="component" value="Unassembled WGS sequence"/>
</dbReference>
<proteinExistence type="predicted"/>
<gene>
    <name evidence="1" type="ORF">DRJ31_09160</name>
</gene>
<protein>
    <submittedName>
        <fullName evidence="1">Uncharacterized protein</fullName>
    </submittedName>
</protein>
<organism evidence="1 2">
    <name type="scientific">Thermoproteota archaeon</name>
    <dbReference type="NCBI Taxonomy" id="2056631"/>
    <lineage>
        <taxon>Archaea</taxon>
        <taxon>Thermoproteota</taxon>
    </lineage>
</organism>
<sequence>MQREFRNRTYRFLKEGDRAYTNNTLCLRKPLLNARIEHLNAWEDWVMTQEMLKAGYHVVEVPVTCTHLRSHTYSKFGVMTEAWGIAGELKAKGINPYTLMRPFWFLWWGFRCTVHFKDLTHFKFNLHIFLSMIKAILNREEAYEWKRVAKA</sequence>
<accession>A0A497EMP8</accession>
<reference evidence="1 2" key="1">
    <citation type="submission" date="2018-06" db="EMBL/GenBank/DDBJ databases">
        <title>Extensive metabolic versatility and redundancy in microbially diverse, dynamic hydrothermal sediments.</title>
        <authorList>
            <person name="Dombrowski N."/>
            <person name="Teske A."/>
            <person name="Baker B.J."/>
        </authorList>
    </citation>
    <scope>NUCLEOTIDE SEQUENCE [LARGE SCALE GENOMIC DNA]</scope>
    <source>
        <strain evidence="1">B66_G16</strain>
    </source>
</reference>
<evidence type="ECO:0000313" key="1">
    <source>
        <dbReference type="EMBL" id="RLE47247.1"/>
    </source>
</evidence>
<dbReference type="EMBL" id="QMQV01000141">
    <property type="protein sequence ID" value="RLE47247.1"/>
    <property type="molecule type" value="Genomic_DNA"/>
</dbReference>
<evidence type="ECO:0000313" key="2">
    <source>
        <dbReference type="Proteomes" id="UP000278475"/>
    </source>
</evidence>
<name>A0A497EMP8_9CREN</name>
<comment type="caution">
    <text evidence="1">The sequence shown here is derived from an EMBL/GenBank/DDBJ whole genome shotgun (WGS) entry which is preliminary data.</text>
</comment>
<dbReference type="AlphaFoldDB" id="A0A497EMP8"/>